<evidence type="ECO:0000256" key="5">
    <source>
        <dbReference type="ARBA" id="ARBA00022692"/>
    </source>
</evidence>
<evidence type="ECO:0000256" key="14">
    <source>
        <dbReference type="ARBA" id="ARBA00023303"/>
    </source>
</evidence>
<evidence type="ECO:0000256" key="19">
    <source>
        <dbReference type="SAM" id="Phobius"/>
    </source>
</evidence>
<feature type="transmembrane region" description="Helical" evidence="19">
    <location>
        <begin position="985"/>
        <end position="1003"/>
    </location>
</feature>
<evidence type="ECO:0000256" key="1">
    <source>
        <dbReference type="ARBA" id="ARBA00004651"/>
    </source>
</evidence>
<dbReference type="SUPFAM" id="SSF53822">
    <property type="entry name" value="Periplasmic binding protein-like I"/>
    <property type="match status" value="1"/>
</dbReference>
<keyword evidence="12" id="KW-0628">Postsynaptic cell membrane</keyword>
<name>A0A8S1HN65_9PELO</name>
<keyword evidence="18" id="KW-1015">Disulfide bond</keyword>
<keyword evidence="3" id="KW-0813">Transport</keyword>
<comment type="caution">
    <text evidence="21">The sequence shown here is derived from an EMBL/GenBank/DDBJ whole genome shotgun (WGS) entry which is preliminary data.</text>
</comment>
<dbReference type="Proteomes" id="UP000835052">
    <property type="component" value="Unassembled WGS sequence"/>
</dbReference>
<dbReference type="InterPro" id="IPR001320">
    <property type="entry name" value="Iontro_rcpt_C"/>
</dbReference>
<dbReference type="Pfam" id="PF01094">
    <property type="entry name" value="ANF_receptor"/>
    <property type="match status" value="1"/>
</dbReference>
<dbReference type="FunFam" id="3.40.190.10:FF:000010">
    <property type="entry name" value="glutamate receptor ionotropic, NMDA 1 isoform X1"/>
    <property type="match status" value="1"/>
</dbReference>
<dbReference type="GO" id="GO:0015276">
    <property type="term" value="F:ligand-gated monoatomic ion channel activity"/>
    <property type="evidence" value="ECO:0007669"/>
    <property type="project" value="InterPro"/>
</dbReference>
<dbReference type="Pfam" id="PF10601">
    <property type="entry name" value="zf-LITAF-like"/>
    <property type="match status" value="1"/>
</dbReference>
<reference evidence="21" key="1">
    <citation type="submission" date="2020-10" db="EMBL/GenBank/DDBJ databases">
        <authorList>
            <person name="Kikuchi T."/>
        </authorList>
    </citation>
    <scope>NUCLEOTIDE SEQUENCE</scope>
    <source>
        <strain evidence="21">NKZ352</strain>
    </source>
</reference>
<dbReference type="InterPro" id="IPR001508">
    <property type="entry name" value="Iono_Glu_rcpt_met"/>
</dbReference>
<dbReference type="Pfam" id="PF10613">
    <property type="entry name" value="Lig_chan-Glu_bd"/>
    <property type="match status" value="1"/>
</dbReference>
<keyword evidence="11" id="KW-0325">Glycoprotein</keyword>
<evidence type="ECO:0000256" key="6">
    <source>
        <dbReference type="ARBA" id="ARBA00022989"/>
    </source>
</evidence>
<dbReference type="InterPro" id="IPR028082">
    <property type="entry name" value="Peripla_BP_I"/>
</dbReference>
<proteinExistence type="inferred from homology"/>
<evidence type="ECO:0000256" key="2">
    <source>
        <dbReference type="ARBA" id="ARBA00008685"/>
    </source>
</evidence>
<feature type="site" description="Interaction with the cone snail toxin Con-ikot-ikot" evidence="17">
    <location>
        <position position="735"/>
    </location>
</feature>
<keyword evidence="4" id="KW-1003">Cell membrane</keyword>
<evidence type="ECO:0000313" key="22">
    <source>
        <dbReference type="Proteomes" id="UP000835052"/>
    </source>
</evidence>
<dbReference type="GO" id="GO:0045211">
    <property type="term" value="C:postsynaptic membrane"/>
    <property type="evidence" value="ECO:0007669"/>
    <property type="project" value="UniProtKB-SubCell"/>
</dbReference>
<keyword evidence="14" id="KW-0407">Ion channel</keyword>
<feature type="transmembrane region" description="Helical" evidence="19">
    <location>
        <begin position="591"/>
        <end position="610"/>
    </location>
</feature>
<dbReference type="SMART" id="SM00079">
    <property type="entry name" value="PBPe"/>
    <property type="match status" value="1"/>
</dbReference>
<evidence type="ECO:0000256" key="15">
    <source>
        <dbReference type="ARBA" id="ARBA00034100"/>
    </source>
</evidence>
<accession>A0A8S1HN65</accession>
<evidence type="ECO:0000256" key="12">
    <source>
        <dbReference type="ARBA" id="ARBA00023257"/>
    </source>
</evidence>
<comment type="subcellular location">
    <subcellularLocation>
        <location evidence="1">Cell membrane</location>
        <topology evidence="1">Multi-pass membrane protein</topology>
    </subcellularLocation>
    <subcellularLocation>
        <location evidence="15">Postsynaptic cell membrane</location>
    </subcellularLocation>
</comment>
<dbReference type="PROSITE" id="PS51837">
    <property type="entry name" value="LITAF"/>
    <property type="match status" value="1"/>
</dbReference>
<keyword evidence="6 19" id="KW-1133">Transmembrane helix</keyword>
<evidence type="ECO:0000259" key="20">
    <source>
        <dbReference type="PROSITE" id="PS51837"/>
    </source>
</evidence>
<keyword evidence="22" id="KW-1185">Reference proteome</keyword>
<evidence type="ECO:0000256" key="3">
    <source>
        <dbReference type="ARBA" id="ARBA00022448"/>
    </source>
</evidence>
<dbReference type="Pfam" id="PF00060">
    <property type="entry name" value="Lig_chan"/>
    <property type="match status" value="1"/>
</dbReference>
<feature type="disulfide bond" evidence="18">
    <location>
        <begin position="785"/>
        <end position="841"/>
    </location>
</feature>
<gene>
    <name evidence="21" type="ORF">CAUJ_LOCUS11650</name>
</gene>
<dbReference type="SMART" id="SM00714">
    <property type="entry name" value="LITAF"/>
    <property type="match status" value="1"/>
</dbReference>
<evidence type="ECO:0000256" key="9">
    <source>
        <dbReference type="ARBA" id="ARBA00023136"/>
    </source>
</evidence>
<evidence type="ECO:0000256" key="8">
    <source>
        <dbReference type="ARBA" id="ARBA00023065"/>
    </source>
</evidence>
<dbReference type="AlphaFoldDB" id="A0A8S1HN65"/>
<evidence type="ECO:0000256" key="17">
    <source>
        <dbReference type="PIRSR" id="PIRSR601508-2"/>
    </source>
</evidence>
<feature type="transmembrane region" description="Helical" evidence="19">
    <location>
        <begin position="860"/>
        <end position="881"/>
    </location>
</feature>
<organism evidence="21 22">
    <name type="scientific">Caenorhabditis auriculariae</name>
    <dbReference type="NCBI Taxonomy" id="2777116"/>
    <lineage>
        <taxon>Eukaryota</taxon>
        <taxon>Metazoa</taxon>
        <taxon>Ecdysozoa</taxon>
        <taxon>Nematoda</taxon>
        <taxon>Chromadorea</taxon>
        <taxon>Rhabditida</taxon>
        <taxon>Rhabditina</taxon>
        <taxon>Rhabditomorpha</taxon>
        <taxon>Rhabditoidea</taxon>
        <taxon>Rhabditidae</taxon>
        <taxon>Peloderinae</taxon>
        <taxon>Caenorhabditis</taxon>
    </lineage>
</organism>
<dbReference type="GO" id="GO:0038023">
    <property type="term" value="F:signaling receptor activity"/>
    <property type="evidence" value="ECO:0007669"/>
    <property type="project" value="InterPro"/>
</dbReference>
<keyword evidence="13" id="KW-1071">Ligand-gated ion channel</keyword>
<feature type="binding site" evidence="16">
    <location>
        <position position="773"/>
    </location>
    <ligand>
        <name>L-glutamate</name>
        <dbReference type="ChEBI" id="CHEBI:29985"/>
    </ligand>
</feature>
<feature type="domain" description="LITAF" evidence="20">
    <location>
        <begin position="951"/>
        <end position="1034"/>
    </location>
</feature>
<dbReference type="PRINTS" id="PR00177">
    <property type="entry name" value="NMDARECEPTOR"/>
</dbReference>
<dbReference type="InterPro" id="IPR001828">
    <property type="entry name" value="ANF_lig-bd_rcpt"/>
</dbReference>
<keyword evidence="9 19" id="KW-0472">Membrane</keyword>
<evidence type="ECO:0000256" key="10">
    <source>
        <dbReference type="ARBA" id="ARBA00023170"/>
    </source>
</evidence>
<comment type="similarity">
    <text evidence="2">Belongs to the glutamate-gated ion channel (TC 1.A.10.1) family.</text>
</comment>
<evidence type="ECO:0000256" key="18">
    <source>
        <dbReference type="PIRSR" id="PIRSR601508-3"/>
    </source>
</evidence>
<dbReference type="SUPFAM" id="SSF53850">
    <property type="entry name" value="Periplasmic binding protein-like II"/>
    <property type="match status" value="1"/>
</dbReference>
<dbReference type="EMBL" id="CAJGYM010000059">
    <property type="protein sequence ID" value="CAD6195731.1"/>
    <property type="molecule type" value="Genomic_DNA"/>
</dbReference>
<feature type="binding site" evidence="16">
    <location>
        <position position="548"/>
    </location>
    <ligand>
        <name>L-glutamate</name>
        <dbReference type="ChEBI" id="CHEBI:29985"/>
    </ligand>
</feature>
<evidence type="ECO:0000256" key="16">
    <source>
        <dbReference type="PIRSR" id="PIRSR601508-1"/>
    </source>
</evidence>
<evidence type="ECO:0000256" key="7">
    <source>
        <dbReference type="ARBA" id="ARBA00023018"/>
    </source>
</evidence>
<keyword evidence="7" id="KW-0770">Synapse</keyword>
<feature type="binding site" evidence="16">
    <location>
        <position position="553"/>
    </location>
    <ligand>
        <name>L-glutamate</name>
        <dbReference type="ChEBI" id="CHEBI:29985"/>
    </ligand>
</feature>
<dbReference type="InterPro" id="IPR015683">
    <property type="entry name" value="Ionotropic_Glu_rcpt"/>
</dbReference>
<dbReference type="Gene3D" id="3.40.50.2300">
    <property type="match status" value="1"/>
</dbReference>
<evidence type="ECO:0000313" key="21">
    <source>
        <dbReference type="EMBL" id="CAD6195731.1"/>
    </source>
</evidence>
<evidence type="ECO:0000256" key="4">
    <source>
        <dbReference type="ARBA" id="ARBA00022475"/>
    </source>
</evidence>
<feature type="site" description="Crucial to convey clamshell closure to channel opening" evidence="17">
    <location>
        <position position="705"/>
    </location>
</feature>
<dbReference type="OrthoDB" id="5984008at2759"/>
<dbReference type="InterPro" id="IPR019594">
    <property type="entry name" value="Glu/Gly-bd"/>
</dbReference>
<protein>
    <recommendedName>
        <fullName evidence="20">LITAF domain-containing protein</fullName>
    </recommendedName>
</protein>
<evidence type="ECO:0000256" key="13">
    <source>
        <dbReference type="ARBA" id="ARBA00023286"/>
    </source>
</evidence>
<dbReference type="PANTHER" id="PTHR18966">
    <property type="entry name" value="IONOTROPIC GLUTAMATE RECEPTOR"/>
    <property type="match status" value="1"/>
</dbReference>
<evidence type="ECO:0000256" key="11">
    <source>
        <dbReference type="ARBA" id="ARBA00023180"/>
    </source>
</evidence>
<keyword evidence="10" id="KW-0675">Receptor</keyword>
<keyword evidence="5 19" id="KW-0812">Transmembrane</keyword>
<dbReference type="InterPro" id="IPR006629">
    <property type="entry name" value="LITAF"/>
</dbReference>
<sequence length="1042" mass="116581">MKSGRKVSPDGPSLLGGSPKRALFLLRPIIFAGVCPEVHFSEADATAMLAVLLLLLYFSSSDAVEYKIAVLILGDQPFAEASRSVTNAMEEVFGGQIYSMGEDTVEAVYVDGTSSKNPLNRLELTSDVVCGQMLNGSLAAIVFTPTMTSTSTSEYYTLLSTAAYALSFYHMPVVGVMARDAEFSKKNIYPTFVRPTASLSDESFVFMHLLLRLQYRQVVVLSVKGDRNGERFVDEFERRRLEFKIIVQRYVEVELDNNLNNTLAEHFEEVTSNIIVLFARKSHAVRIFENAGDQTGPGKVWVVSQSASEAHNLPKGSLGFRLSQTPNSVLRDSLAILKKSLEKVLIGEIGKPLLPPMECDRDSVAVKWSDVQAPAILKAICETKTQRIHFNDQCERISVEYDVINFHEGRRQVGSLTGGDLRLDEDAIRWAGSHKPLEISLPKHLRVVTVADAPFVFATPTISLHDCKELKSVKMKMAKDDVIDVPGPWFPCPMEAGINTTRQLFCCSGLAIDLLTYLSQPEGVGMAINGAIGELDADMSDMAIGALTINPERERIIDFSEPWLYHGIRILEKTIPRDSPMQSFLQPLESSLWTALLVSVVLVGLAIFLLDFKSPFDRFYNVDKSKLAPDDPFLERTVDDNVNFGEAMWFVWGVLLNSGVSEKTPRSCSARVLGIVWCGFCMIMVASYTANLAAFLVLDQPEKGLTGVTDPRLRNPSANFSFCTVLNSNVYQYFKRHVELSTMFRKMETHNVRKASDAVSALLNGSLDAFIWDSTRLEFEAARHCELRTRGSLFGRSAYGIGLQKNSPWTPHITAAILRMTESGVMETLDKKWIDNSGATCIVEVHKSPARLGLLNMKDIFILIATGVLLGMALSCVEVSYGRRLATRGRRRLLAMRYAEKWQRIACGARPRPRYDLARLVVRRGMSGIEPCTFEEIRRRREMRGLDTSLIRRDRFVPDLNFRDKPLMLFCPRCRNLVETDVHRVNGLFAVVCSVLLALAFLWPCSPLPCYLGCFGDYVHICPMCAHTIGRFRRARTPKFYV</sequence>
<feature type="transmembrane region" description="Helical" evidence="19">
    <location>
        <begin position="672"/>
        <end position="698"/>
    </location>
</feature>
<dbReference type="Gene3D" id="3.40.190.10">
    <property type="entry name" value="Periplasmic binding protein-like II"/>
    <property type="match status" value="3"/>
</dbReference>
<keyword evidence="8" id="KW-0406">Ion transport</keyword>